<feature type="compositionally biased region" description="Basic and acidic residues" evidence="1">
    <location>
        <begin position="1"/>
        <end position="16"/>
    </location>
</feature>
<protein>
    <submittedName>
        <fullName evidence="2">Zinc finger protein GLIS1</fullName>
    </submittedName>
</protein>
<reference evidence="2" key="1">
    <citation type="submission" date="2020-03" db="EMBL/GenBank/DDBJ databases">
        <title>Studies in the Genomics of Life Span.</title>
        <authorList>
            <person name="Glass D."/>
        </authorList>
    </citation>
    <scope>NUCLEOTIDE SEQUENCE</scope>
    <source>
        <strain evidence="2">LTLLF</strain>
        <tissue evidence="2">Muscle</tissue>
    </source>
</reference>
<proteinExistence type="predicted"/>
<accession>A0A8J6GZR4</accession>
<evidence type="ECO:0000313" key="3">
    <source>
        <dbReference type="Proteomes" id="UP000710432"/>
    </source>
</evidence>
<sequence>MHCEVAEALSDKRPKEAPGVPGPGRGPAGLGAHMAFRIAVSGGSCGDGNPRDLLPRLPVPPPRVHDLLRPRSPPDYGVSKAGSGKGESDRTNVLTVGMQRSFRAAVPALLQLTL</sequence>
<name>A0A8J6GZR4_MICOH</name>
<dbReference type="Proteomes" id="UP000710432">
    <property type="component" value="Unassembled WGS sequence"/>
</dbReference>
<evidence type="ECO:0000256" key="1">
    <source>
        <dbReference type="SAM" id="MobiDB-lite"/>
    </source>
</evidence>
<comment type="caution">
    <text evidence="2">The sequence shown here is derived from an EMBL/GenBank/DDBJ whole genome shotgun (WGS) entry which is preliminary data.</text>
</comment>
<evidence type="ECO:0000313" key="2">
    <source>
        <dbReference type="EMBL" id="KAH0519778.1"/>
    </source>
</evidence>
<feature type="region of interest" description="Disordered" evidence="1">
    <location>
        <begin position="1"/>
        <end position="30"/>
    </location>
</feature>
<feature type="region of interest" description="Disordered" evidence="1">
    <location>
        <begin position="43"/>
        <end position="91"/>
    </location>
</feature>
<dbReference type="AlphaFoldDB" id="A0A8J6GZR4"/>
<organism evidence="2 3">
    <name type="scientific">Microtus ochrogaster</name>
    <name type="common">Prairie vole</name>
    <dbReference type="NCBI Taxonomy" id="79684"/>
    <lineage>
        <taxon>Eukaryota</taxon>
        <taxon>Metazoa</taxon>
        <taxon>Chordata</taxon>
        <taxon>Craniata</taxon>
        <taxon>Vertebrata</taxon>
        <taxon>Euteleostomi</taxon>
        <taxon>Mammalia</taxon>
        <taxon>Eutheria</taxon>
        <taxon>Euarchontoglires</taxon>
        <taxon>Glires</taxon>
        <taxon>Rodentia</taxon>
        <taxon>Myomorpha</taxon>
        <taxon>Muroidea</taxon>
        <taxon>Cricetidae</taxon>
        <taxon>Arvicolinae</taxon>
        <taxon>Microtus</taxon>
    </lineage>
</organism>
<dbReference type="EMBL" id="JAATJU010003572">
    <property type="protein sequence ID" value="KAH0519778.1"/>
    <property type="molecule type" value="Genomic_DNA"/>
</dbReference>
<gene>
    <name evidence="2" type="ORF">LTLLF_110380</name>
</gene>